<protein>
    <submittedName>
        <fullName evidence="1">Uncharacterized protein</fullName>
    </submittedName>
</protein>
<dbReference type="EMBL" id="FQZE01000046">
    <property type="protein sequence ID" value="SHJ99175.1"/>
    <property type="molecule type" value="Genomic_DNA"/>
</dbReference>
<reference evidence="1 2" key="1">
    <citation type="submission" date="2016-11" db="EMBL/GenBank/DDBJ databases">
        <authorList>
            <person name="Jaros S."/>
            <person name="Januszkiewicz K."/>
            <person name="Wedrychowicz H."/>
        </authorList>
    </citation>
    <scope>NUCLEOTIDE SEQUENCE [LARGE SCALE GENOMIC DNA]</scope>
    <source>
        <strain evidence="1 2">DSM 27063</strain>
    </source>
</reference>
<proteinExistence type="predicted"/>
<keyword evidence="2" id="KW-1185">Reference proteome</keyword>
<sequence>MPQSHENTKKHKGLIICKLFFVKTSYISVLVAGIDFSEYALSTIL</sequence>
<evidence type="ECO:0000313" key="1">
    <source>
        <dbReference type="EMBL" id="SHJ99175.1"/>
    </source>
</evidence>
<name>A0A1M6NTZ7_9BACT</name>
<accession>A0A1M6NTZ7</accession>
<dbReference type="AlphaFoldDB" id="A0A1M6NTZ7"/>
<dbReference type="Proteomes" id="UP000184050">
    <property type="component" value="Unassembled WGS sequence"/>
</dbReference>
<gene>
    <name evidence="1" type="ORF">SAMN05444280_14617</name>
</gene>
<organism evidence="1 2">
    <name type="scientific">Tangfeifania diversioriginum</name>
    <dbReference type="NCBI Taxonomy" id="1168035"/>
    <lineage>
        <taxon>Bacteria</taxon>
        <taxon>Pseudomonadati</taxon>
        <taxon>Bacteroidota</taxon>
        <taxon>Bacteroidia</taxon>
        <taxon>Marinilabiliales</taxon>
        <taxon>Prolixibacteraceae</taxon>
        <taxon>Tangfeifania</taxon>
    </lineage>
</organism>
<evidence type="ECO:0000313" key="2">
    <source>
        <dbReference type="Proteomes" id="UP000184050"/>
    </source>
</evidence>